<evidence type="ECO:0000256" key="8">
    <source>
        <dbReference type="ARBA" id="ARBA00023136"/>
    </source>
</evidence>
<dbReference type="GO" id="GO:0005886">
    <property type="term" value="C:plasma membrane"/>
    <property type="evidence" value="ECO:0007669"/>
    <property type="project" value="UniProtKB-SubCell"/>
</dbReference>
<keyword evidence="12" id="KW-1003">Cell membrane</keyword>
<dbReference type="InterPro" id="IPR050059">
    <property type="entry name" value="ATP_synthase_B_chain"/>
</dbReference>
<evidence type="ECO:0000256" key="7">
    <source>
        <dbReference type="ARBA" id="ARBA00023065"/>
    </source>
</evidence>
<comment type="similarity">
    <text evidence="1 12 13">Belongs to the ATPase B chain family.</text>
</comment>
<evidence type="ECO:0000256" key="10">
    <source>
        <dbReference type="ARBA" id="ARBA00025198"/>
    </source>
</evidence>
<dbReference type="Proteomes" id="UP001198962">
    <property type="component" value="Unassembled WGS sequence"/>
</dbReference>
<dbReference type="HAMAP" id="MF_01398">
    <property type="entry name" value="ATP_synth_b_bprime"/>
    <property type="match status" value="1"/>
</dbReference>
<comment type="caution">
    <text evidence="15">The sequence shown here is derived from an EMBL/GenBank/DDBJ whole genome shotgun (WGS) entry which is preliminary data.</text>
</comment>
<dbReference type="NCBIfam" id="TIGR01144">
    <property type="entry name" value="ATP_synt_b"/>
    <property type="match status" value="1"/>
</dbReference>
<keyword evidence="3 12" id="KW-0138">CF(0)</keyword>
<dbReference type="InterPro" id="IPR002146">
    <property type="entry name" value="ATP_synth_b/b'su_bac/chlpt"/>
</dbReference>
<evidence type="ECO:0000256" key="3">
    <source>
        <dbReference type="ARBA" id="ARBA00022547"/>
    </source>
</evidence>
<dbReference type="AlphaFoldDB" id="A0AAE3AQR0"/>
<evidence type="ECO:0000256" key="12">
    <source>
        <dbReference type="HAMAP-Rule" id="MF_01398"/>
    </source>
</evidence>
<gene>
    <name evidence="12 15" type="primary">atpF</name>
    <name evidence="15" type="ORF">LKD32_04810</name>
</gene>
<dbReference type="Pfam" id="PF00430">
    <property type="entry name" value="ATP-synt_B"/>
    <property type="match status" value="1"/>
</dbReference>
<dbReference type="PANTHER" id="PTHR33445:SF2">
    <property type="entry name" value="ATP SYNTHASE SUBUNIT B', CHLOROPLASTIC"/>
    <property type="match status" value="1"/>
</dbReference>
<evidence type="ECO:0000313" key="15">
    <source>
        <dbReference type="EMBL" id="MCC2164212.1"/>
    </source>
</evidence>
<accession>A0AAE3AQR0</accession>
<protein>
    <recommendedName>
        <fullName evidence="12">ATP synthase subunit b</fullName>
    </recommendedName>
    <alternativeName>
        <fullName evidence="12">ATP synthase F(0) sector subunit b</fullName>
    </alternativeName>
    <alternativeName>
        <fullName evidence="12">ATPase subunit I</fullName>
    </alternativeName>
    <alternativeName>
        <fullName evidence="12">F-type ATPase subunit b</fullName>
        <shortName evidence="12">F-ATPase subunit b</shortName>
    </alternativeName>
</protein>
<dbReference type="CDD" id="cd06503">
    <property type="entry name" value="ATP-synt_Fo_b"/>
    <property type="match status" value="1"/>
</dbReference>
<dbReference type="GO" id="GO:0046933">
    <property type="term" value="F:proton-transporting ATP synthase activity, rotational mechanism"/>
    <property type="evidence" value="ECO:0007669"/>
    <property type="project" value="UniProtKB-UniRule"/>
</dbReference>
<sequence>MREVQDLVGIAPWTFIAQICNLFIQMYLIKRFLFKPINAVLQKRKEMADAQLTDARKSKEEAEAMKAEYEQNMAQAKAEASEILKDAQKSAQTKAEAILQDAQAQAAGIKAKAEADIAQERKKAVGDLKNEIGSIAMDIAGKVIEREVSEDDHEKLINEFIKNVGEAS</sequence>
<dbReference type="GO" id="GO:0045259">
    <property type="term" value="C:proton-transporting ATP synthase complex"/>
    <property type="evidence" value="ECO:0007669"/>
    <property type="project" value="UniProtKB-KW"/>
</dbReference>
<comment type="subunit">
    <text evidence="12">F-type ATPases have 2 components, F(1) - the catalytic core - and F(0) - the membrane proton channel. F(1) has five subunits: alpha(3), beta(3), gamma(1), delta(1), epsilon(1). F(0) has three main subunits: a(1), b(2) and c(10-14). The alpha and beta chains form an alternating ring which encloses part of the gamma chain. F(1) is attached to F(0) by a central stalk formed by the gamma and epsilon chains, while a peripheral stalk is formed by the delta and b chains.</text>
</comment>
<evidence type="ECO:0000256" key="14">
    <source>
        <dbReference type="SAM" id="Coils"/>
    </source>
</evidence>
<evidence type="ECO:0000256" key="11">
    <source>
        <dbReference type="ARBA" id="ARBA00037847"/>
    </source>
</evidence>
<keyword evidence="7 12" id="KW-0406">Ion transport</keyword>
<keyword evidence="9 12" id="KW-0066">ATP synthesis</keyword>
<dbReference type="GO" id="GO:0012505">
    <property type="term" value="C:endomembrane system"/>
    <property type="evidence" value="ECO:0007669"/>
    <property type="project" value="UniProtKB-SubCell"/>
</dbReference>
<keyword evidence="4 12" id="KW-0812">Transmembrane</keyword>
<organism evidence="15 16">
    <name type="scientific">Brotaphodocola catenula</name>
    <dbReference type="NCBI Taxonomy" id="2885361"/>
    <lineage>
        <taxon>Bacteria</taxon>
        <taxon>Bacillati</taxon>
        <taxon>Bacillota</taxon>
        <taxon>Clostridia</taxon>
        <taxon>Lachnospirales</taxon>
        <taxon>Lachnospiraceae</taxon>
        <taxon>Brotaphodocola</taxon>
    </lineage>
</organism>
<dbReference type="InterPro" id="IPR028987">
    <property type="entry name" value="ATP_synth_B-like_membr_sf"/>
</dbReference>
<evidence type="ECO:0000256" key="4">
    <source>
        <dbReference type="ARBA" id="ARBA00022692"/>
    </source>
</evidence>
<keyword evidence="16" id="KW-1185">Reference proteome</keyword>
<dbReference type="InterPro" id="IPR005864">
    <property type="entry name" value="ATP_synth_F0_bsu_bac"/>
</dbReference>
<dbReference type="GO" id="GO:0046961">
    <property type="term" value="F:proton-transporting ATPase activity, rotational mechanism"/>
    <property type="evidence" value="ECO:0007669"/>
    <property type="project" value="TreeGrafter"/>
</dbReference>
<comment type="subcellular location">
    <subcellularLocation>
        <location evidence="12">Cell membrane</location>
        <topology evidence="12">Single-pass membrane protein</topology>
    </subcellularLocation>
    <subcellularLocation>
        <location evidence="11">Endomembrane system</location>
        <topology evidence="11">Single-pass membrane protein</topology>
    </subcellularLocation>
</comment>
<comment type="function">
    <text evidence="10 12">F(1)F(0) ATP synthase produces ATP from ADP in the presence of a proton or sodium gradient. F-type ATPases consist of two structural domains, F(1) containing the extramembraneous catalytic core and F(0) containing the membrane proton channel, linked together by a central stalk and a peripheral stalk. During catalysis, ATP synthesis in the catalytic domain of F(1) is coupled via a rotary mechanism of the central stalk subunits to proton translocation.</text>
</comment>
<reference evidence="15" key="1">
    <citation type="submission" date="2021-10" db="EMBL/GenBank/DDBJ databases">
        <title>Anaerobic single-cell dispensing facilitates the cultivation of human gut bacteria.</title>
        <authorList>
            <person name="Afrizal A."/>
        </authorList>
    </citation>
    <scope>NUCLEOTIDE SEQUENCE</scope>
    <source>
        <strain evidence="15">CLA-AA-H274</strain>
    </source>
</reference>
<feature type="coiled-coil region" evidence="14">
    <location>
        <begin position="45"/>
        <end position="86"/>
    </location>
</feature>
<dbReference type="RefSeq" id="WP_177977097.1">
    <property type="nucleotide sequence ID" value="NZ_JAJEPU010000010.1"/>
</dbReference>
<feature type="transmembrane region" description="Helical" evidence="12">
    <location>
        <begin position="12"/>
        <end position="29"/>
    </location>
</feature>
<dbReference type="SUPFAM" id="SSF81573">
    <property type="entry name" value="F1F0 ATP synthase subunit B, membrane domain"/>
    <property type="match status" value="1"/>
</dbReference>
<keyword evidence="6 12" id="KW-1133">Transmembrane helix</keyword>
<evidence type="ECO:0000256" key="13">
    <source>
        <dbReference type="RuleBase" id="RU003848"/>
    </source>
</evidence>
<evidence type="ECO:0000256" key="9">
    <source>
        <dbReference type="ARBA" id="ARBA00023310"/>
    </source>
</evidence>
<evidence type="ECO:0000256" key="1">
    <source>
        <dbReference type="ARBA" id="ARBA00005513"/>
    </source>
</evidence>
<dbReference type="EMBL" id="JAJEPU010000010">
    <property type="protein sequence ID" value="MCC2164212.1"/>
    <property type="molecule type" value="Genomic_DNA"/>
</dbReference>
<dbReference type="PANTHER" id="PTHR33445">
    <property type="entry name" value="ATP SYNTHASE SUBUNIT B', CHLOROPLASTIC"/>
    <property type="match status" value="1"/>
</dbReference>
<proteinExistence type="inferred from homology"/>
<evidence type="ECO:0000256" key="6">
    <source>
        <dbReference type="ARBA" id="ARBA00022989"/>
    </source>
</evidence>
<name>A0AAE3AQR0_9FIRM</name>
<keyword evidence="8 12" id="KW-0472">Membrane</keyword>
<keyword evidence="5 12" id="KW-0375">Hydrogen ion transport</keyword>
<keyword evidence="14" id="KW-0175">Coiled coil</keyword>
<dbReference type="Gene3D" id="1.20.5.620">
    <property type="entry name" value="F1F0 ATP synthase subunit B, membrane domain"/>
    <property type="match status" value="1"/>
</dbReference>
<keyword evidence="2 12" id="KW-0813">Transport</keyword>
<comment type="function">
    <text evidence="12">Component of the F(0) channel, it forms part of the peripheral stalk, linking F(1) to F(0).</text>
</comment>
<evidence type="ECO:0000256" key="2">
    <source>
        <dbReference type="ARBA" id="ARBA00022448"/>
    </source>
</evidence>
<evidence type="ECO:0000313" key="16">
    <source>
        <dbReference type="Proteomes" id="UP001198962"/>
    </source>
</evidence>
<evidence type="ECO:0000256" key="5">
    <source>
        <dbReference type="ARBA" id="ARBA00022781"/>
    </source>
</evidence>